<reference evidence="3 4" key="1">
    <citation type="journal article" date="2017" name="Mol. Biol. Evol.">
        <title>The 4-celled Tetrabaena socialis nuclear genome reveals the essential components for genetic control of cell number at the origin of multicellularity in the volvocine lineage.</title>
        <authorList>
            <person name="Featherston J."/>
            <person name="Arakaki Y."/>
            <person name="Hanschen E.R."/>
            <person name="Ferris P.J."/>
            <person name="Michod R.E."/>
            <person name="Olson B.J.S.C."/>
            <person name="Nozaki H."/>
            <person name="Durand P.M."/>
        </authorList>
    </citation>
    <scope>NUCLEOTIDE SEQUENCE [LARGE SCALE GENOMIC DNA]</scope>
    <source>
        <strain evidence="3 4">NIES-571</strain>
    </source>
</reference>
<proteinExistence type="predicted"/>
<dbReference type="AlphaFoldDB" id="A0A2J7ZWN6"/>
<keyword evidence="1" id="KW-0812">Transmembrane</keyword>
<sequence length="236" mass="25659">MTANGSAPSRCRGASCGAPTWRSLSAPFGAIGMILALGALGVGHASYLTGSKFPFEGCIMNTMYSPFYATLDDYKENPEGSTSQFCISLHVAPGCTPGKYRCCNTSINKLKLFPAMGCRGSLANAILSGKTINRTVNSIYWEEHEGSDIVKITPLMEWFNNAENIDGARICINLRKPCWTLPTLSHNGKVLEYALYDKKVNNYECCPVGLFNVTRDTDPLDVISRVALATSTKSNF</sequence>
<accession>A0A2J7ZWN6</accession>
<evidence type="ECO:0000313" key="4">
    <source>
        <dbReference type="Proteomes" id="UP000236333"/>
    </source>
</evidence>
<evidence type="ECO:0000313" key="3">
    <source>
        <dbReference type="EMBL" id="PNH04674.1"/>
    </source>
</evidence>
<evidence type="ECO:0000259" key="2">
    <source>
        <dbReference type="Pfam" id="PF12499"/>
    </source>
</evidence>
<comment type="caution">
    <text evidence="3">The sequence shown here is derived from an EMBL/GenBank/DDBJ whole genome shotgun (WGS) entry which is preliminary data.</text>
</comment>
<keyword evidence="1" id="KW-1133">Transmembrane helix</keyword>
<keyword evidence="4" id="KW-1185">Reference proteome</keyword>
<feature type="domain" description="Pherophorin" evidence="2">
    <location>
        <begin position="53"/>
        <end position="207"/>
    </location>
</feature>
<evidence type="ECO:0000256" key="1">
    <source>
        <dbReference type="SAM" id="Phobius"/>
    </source>
</evidence>
<dbReference type="OrthoDB" id="534990at2759"/>
<name>A0A2J7ZWN6_9CHLO</name>
<dbReference type="Pfam" id="PF12499">
    <property type="entry name" value="DUF3707"/>
    <property type="match status" value="1"/>
</dbReference>
<keyword evidence="1" id="KW-0472">Membrane</keyword>
<dbReference type="Proteomes" id="UP000236333">
    <property type="component" value="Unassembled WGS sequence"/>
</dbReference>
<organism evidence="3 4">
    <name type="scientific">Tetrabaena socialis</name>
    <dbReference type="NCBI Taxonomy" id="47790"/>
    <lineage>
        <taxon>Eukaryota</taxon>
        <taxon>Viridiplantae</taxon>
        <taxon>Chlorophyta</taxon>
        <taxon>core chlorophytes</taxon>
        <taxon>Chlorophyceae</taxon>
        <taxon>CS clade</taxon>
        <taxon>Chlamydomonadales</taxon>
        <taxon>Tetrabaenaceae</taxon>
        <taxon>Tetrabaena</taxon>
    </lineage>
</organism>
<gene>
    <name evidence="3" type="ORF">TSOC_009114</name>
</gene>
<feature type="transmembrane region" description="Helical" evidence="1">
    <location>
        <begin position="28"/>
        <end position="50"/>
    </location>
</feature>
<protein>
    <recommendedName>
        <fullName evidence="2">Pherophorin domain-containing protein</fullName>
    </recommendedName>
</protein>
<dbReference type="EMBL" id="PGGS01000369">
    <property type="protein sequence ID" value="PNH04674.1"/>
    <property type="molecule type" value="Genomic_DNA"/>
</dbReference>
<dbReference type="InterPro" id="IPR024616">
    <property type="entry name" value="Pherophorin"/>
</dbReference>